<organism evidence="2 3">
    <name type="scientific">Sphingosinicella soli</name>
    <dbReference type="NCBI Taxonomy" id="333708"/>
    <lineage>
        <taxon>Bacteria</taxon>
        <taxon>Pseudomonadati</taxon>
        <taxon>Pseudomonadota</taxon>
        <taxon>Alphaproteobacteria</taxon>
        <taxon>Sphingomonadales</taxon>
        <taxon>Sphingosinicellaceae</taxon>
        <taxon>Sphingosinicella</taxon>
    </lineage>
</organism>
<dbReference type="Proteomes" id="UP000566324">
    <property type="component" value="Unassembled WGS sequence"/>
</dbReference>
<keyword evidence="1" id="KW-0812">Transmembrane</keyword>
<keyword evidence="1" id="KW-0472">Membrane</keyword>
<gene>
    <name evidence="2" type="ORF">GGQ98_002230</name>
</gene>
<keyword evidence="3" id="KW-1185">Reference proteome</keyword>
<feature type="transmembrane region" description="Helical" evidence="1">
    <location>
        <begin position="12"/>
        <end position="30"/>
    </location>
</feature>
<name>A0A7W7B247_9SPHN</name>
<dbReference type="EMBL" id="JACHNZ010000024">
    <property type="protein sequence ID" value="MBB4632604.1"/>
    <property type="molecule type" value="Genomic_DNA"/>
</dbReference>
<evidence type="ECO:0000313" key="2">
    <source>
        <dbReference type="EMBL" id="MBB4632604.1"/>
    </source>
</evidence>
<sequence>MRQTMKNGWRTILIGIAAIAALIVGFMAFYQRPAEVGRQKHTFDFDSVDQEFRPYALLAAKEFAKKQGMTSIDQAMTGREVSVERSEGGICVRLVVVPPGMGESPIYCYDEATSQLMRKFDDVE</sequence>
<evidence type="ECO:0000313" key="3">
    <source>
        <dbReference type="Proteomes" id="UP000566324"/>
    </source>
</evidence>
<protein>
    <submittedName>
        <fullName evidence="2">Uncharacterized protein</fullName>
    </submittedName>
</protein>
<keyword evidence="1" id="KW-1133">Transmembrane helix</keyword>
<comment type="caution">
    <text evidence="2">The sequence shown here is derived from an EMBL/GenBank/DDBJ whole genome shotgun (WGS) entry which is preliminary data.</text>
</comment>
<reference evidence="2 3" key="1">
    <citation type="submission" date="2020-08" db="EMBL/GenBank/DDBJ databases">
        <title>Genomic Encyclopedia of Type Strains, Phase IV (KMG-IV): sequencing the most valuable type-strain genomes for metagenomic binning, comparative biology and taxonomic classification.</title>
        <authorList>
            <person name="Goeker M."/>
        </authorList>
    </citation>
    <scope>NUCLEOTIDE SEQUENCE [LARGE SCALE GENOMIC DNA]</scope>
    <source>
        <strain evidence="2 3">DSM 17328</strain>
    </source>
</reference>
<dbReference type="AlphaFoldDB" id="A0A7W7B247"/>
<accession>A0A7W7B247</accession>
<dbReference type="RefSeq" id="WP_184069449.1">
    <property type="nucleotide sequence ID" value="NZ_JACHNZ010000024.1"/>
</dbReference>
<proteinExistence type="predicted"/>
<evidence type="ECO:0000256" key="1">
    <source>
        <dbReference type="SAM" id="Phobius"/>
    </source>
</evidence>